<dbReference type="Gene3D" id="3.40.50.2300">
    <property type="match status" value="2"/>
</dbReference>
<dbReference type="PROSITE" id="PS51257">
    <property type="entry name" value="PROKAR_LIPOPROTEIN"/>
    <property type="match status" value="1"/>
</dbReference>
<keyword evidence="5" id="KW-1185">Reference proteome</keyword>
<evidence type="ECO:0000313" key="4">
    <source>
        <dbReference type="EMBL" id="MFC4129264.1"/>
    </source>
</evidence>
<name>A0ABV8LG10_9ACTN</name>
<comment type="similarity">
    <text evidence="1">Belongs to the leucine-binding protein family.</text>
</comment>
<dbReference type="PANTHER" id="PTHR30483">
    <property type="entry name" value="LEUCINE-SPECIFIC-BINDING PROTEIN"/>
    <property type="match status" value="1"/>
</dbReference>
<dbReference type="InterPro" id="IPR028081">
    <property type="entry name" value="Leu-bd"/>
</dbReference>
<dbReference type="InterPro" id="IPR051010">
    <property type="entry name" value="BCAA_transport"/>
</dbReference>
<dbReference type="EMBL" id="JBHSAY010000003">
    <property type="protein sequence ID" value="MFC4129264.1"/>
    <property type="molecule type" value="Genomic_DNA"/>
</dbReference>
<dbReference type="Pfam" id="PF13458">
    <property type="entry name" value="Peripla_BP_6"/>
    <property type="match status" value="1"/>
</dbReference>
<sequence>MSEIGKPLIPRRSALRALGGLAVGGLTAGALSACDSAGSAGGPTGTISVGLLIPQTDELKAIGSDIYDGFKLYTDLNQPFGTYDISIVQAEERDKPAETKAAVESLIKKGVSAIAGVAQPETLLAIRDTVENAHIPLISAHQNPNALQSVLWIWSSSYVGKEPGVALGRYLQAIGASVAIVGSAELTSTDAVAGFHEGYAKAIEKSRVFKTSTQSVTSIVSAIEGIDPDAVFCALTGPTAFSFIKALRAAGVDAELYAPGDLTEGTALDGAISSLGEKTATGIYTAMNYSADLSNATNQLFASRFRSTVRRTPSSYAVAGWDAAQALDKAIRACGEAQPSRDLINAKLGGLGQITSPRGTIAFNQTRTPLQKWYLRRVMKDGPKLANVTVRSLATLG</sequence>
<gene>
    <name evidence="4" type="ORF">ACFOZ4_01395</name>
</gene>
<dbReference type="PANTHER" id="PTHR30483:SF6">
    <property type="entry name" value="PERIPLASMIC BINDING PROTEIN OF ABC TRANSPORTER FOR NATURAL AMINO ACIDS"/>
    <property type="match status" value="1"/>
</dbReference>
<reference evidence="5" key="1">
    <citation type="journal article" date="2019" name="Int. J. Syst. Evol. Microbiol.">
        <title>The Global Catalogue of Microorganisms (GCM) 10K type strain sequencing project: providing services to taxonomists for standard genome sequencing and annotation.</title>
        <authorList>
            <consortium name="The Broad Institute Genomics Platform"/>
            <consortium name="The Broad Institute Genome Sequencing Center for Infectious Disease"/>
            <person name="Wu L."/>
            <person name="Ma J."/>
        </authorList>
    </citation>
    <scope>NUCLEOTIDE SEQUENCE [LARGE SCALE GENOMIC DNA]</scope>
    <source>
        <strain evidence="5">CGMCC 4.7289</strain>
    </source>
</reference>
<evidence type="ECO:0000256" key="1">
    <source>
        <dbReference type="ARBA" id="ARBA00010062"/>
    </source>
</evidence>
<accession>A0ABV8LG10</accession>
<evidence type="ECO:0000256" key="2">
    <source>
        <dbReference type="ARBA" id="ARBA00022729"/>
    </source>
</evidence>
<proteinExistence type="inferred from homology"/>
<dbReference type="InterPro" id="IPR006311">
    <property type="entry name" value="TAT_signal"/>
</dbReference>
<dbReference type="RefSeq" id="WP_253759063.1">
    <property type="nucleotide sequence ID" value="NZ_JAMZDZ010000001.1"/>
</dbReference>
<organism evidence="4 5">
    <name type="scientific">Hamadaea flava</name>
    <dbReference type="NCBI Taxonomy" id="1742688"/>
    <lineage>
        <taxon>Bacteria</taxon>
        <taxon>Bacillati</taxon>
        <taxon>Actinomycetota</taxon>
        <taxon>Actinomycetes</taxon>
        <taxon>Micromonosporales</taxon>
        <taxon>Micromonosporaceae</taxon>
        <taxon>Hamadaea</taxon>
    </lineage>
</organism>
<feature type="domain" description="Leucine-binding protein" evidence="3">
    <location>
        <begin position="46"/>
        <end position="382"/>
    </location>
</feature>
<dbReference type="SUPFAM" id="SSF53822">
    <property type="entry name" value="Periplasmic binding protein-like I"/>
    <property type="match status" value="1"/>
</dbReference>
<comment type="caution">
    <text evidence="4">The sequence shown here is derived from an EMBL/GenBank/DDBJ whole genome shotgun (WGS) entry which is preliminary data.</text>
</comment>
<evidence type="ECO:0000313" key="5">
    <source>
        <dbReference type="Proteomes" id="UP001595816"/>
    </source>
</evidence>
<dbReference type="Proteomes" id="UP001595816">
    <property type="component" value="Unassembled WGS sequence"/>
</dbReference>
<dbReference type="PROSITE" id="PS51318">
    <property type="entry name" value="TAT"/>
    <property type="match status" value="1"/>
</dbReference>
<dbReference type="InterPro" id="IPR028082">
    <property type="entry name" value="Peripla_BP_I"/>
</dbReference>
<evidence type="ECO:0000259" key="3">
    <source>
        <dbReference type="Pfam" id="PF13458"/>
    </source>
</evidence>
<protein>
    <submittedName>
        <fullName evidence="4">ABC transporter substrate-binding protein</fullName>
    </submittedName>
</protein>
<keyword evidence="2" id="KW-0732">Signal</keyword>